<gene>
    <name evidence="5" type="ORF">HGMM_F51D07C26</name>
</gene>
<organism evidence="5">
    <name type="scientific">uncultured Acetothermia bacterium</name>
    <dbReference type="NCBI Taxonomy" id="236499"/>
    <lineage>
        <taxon>Bacteria</taxon>
        <taxon>Candidatus Bipolaricaulota</taxon>
        <taxon>environmental samples</taxon>
    </lineage>
</organism>
<proteinExistence type="inferred from homology"/>
<feature type="transmembrane region" description="Helical" evidence="4">
    <location>
        <begin position="387"/>
        <end position="407"/>
    </location>
</feature>
<dbReference type="SUPFAM" id="SSF53448">
    <property type="entry name" value="Nucleotide-diphospho-sugar transferases"/>
    <property type="match status" value="1"/>
</dbReference>
<keyword evidence="4" id="KW-0472">Membrane</keyword>
<protein>
    <submittedName>
        <fullName evidence="5">Glycosyl transferase family protein</fullName>
    </submittedName>
</protein>
<keyword evidence="3 5" id="KW-0808">Transferase</keyword>
<dbReference type="PANTHER" id="PTHR43630:SF1">
    <property type="entry name" value="POLY-BETA-1,6-N-ACETYL-D-GLUCOSAMINE SYNTHASE"/>
    <property type="match status" value="1"/>
</dbReference>
<accession>H5SN09</accession>
<dbReference type="AlphaFoldDB" id="H5SN09"/>
<feature type="transmembrane region" description="Helical" evidence="4">
    <location>
        <begin position="290"/>
        <end position="308"/>
    </location>
</feature>
<feature type="transmembrane region" description="Helical" evidence="4">
    <location>
        <begin position="6"/>
        <end position="29"/>
    </location>
</feature>
<keyword evidence="4" id="KW-0812">Transmembrane</keyword>
<reference evidence="5" key="1">
    <citation type="journal article" date="2005" name="Environ. Microbiol.">
        <title>Genetic and functional properties of uncultivated thermophilic crenarchaeotes from a subsurface gold mine as revealed by analysis of genome fragments.</title>
        <authorList>
            <person name="Nunoura T."/>
            <person name="Hirayama H."/>
            <person name="Takami H."/>
            <person name="Oida H."/>
            <person name="Nishi S."/>
            <person name="Shimamura S."/>
            <person name="Suzuki Y."/>
            <person name="Inagaki F."/>
            <person name="Takai K."/>
            <person name="Nealson K.H."/>
            <person name="Horikoshi K."/>
        </authorList>
    </citation>
    <scope>NUCLEOTIDE SEQUENCE</scope>
</reference>
<dbReference type="GO" id="GO:0016757">
    <property type="term" value="F:glycosyltransferase activity"/>
    <property type="evidence" value="ECO:0007669"/>
    <property type="project" value="UniProtKB-KW"/>
</dbReference>
<evidence type="ECO:0000256" key="4">
    <source>
        <dbReference type="SAM" id="Phobius"/>
    </source>
</evidence>
<feature type="transmembrane region" description="Helical" evidence="4">
    <location>
        <begin position="320"/>
        <end position="345"/>
    </location>
</feature>
<dbReference type="EMBL" id="AP011778">
    <property type="protein sequence ID" value="BAL57545.1"/>
    <property type="molecule type" value="Genomic_DNA"/>
</dbReference>
<evidence type="ECO:0000256" key="3">
    <source>
        <dbReference type="ARBA" id="ARBA00022679"/>
    </source>
</evidence>
<sequence>MEIYTDALTIFFFVYCLLYNAFLFFYVVVKHRQRRPTVETSPPAPPLSDSDDWPILTLMIPALNEGKVLYKTVESLFEQYYPGTLEVLIIDDGSDDDTPAVTAAIQREFSDVYVYRRERPEARQGKGAALNAGLKFLFEKFPHRPKADWVIGVFDADGRVEELDFFEQVGIAFRDPSVNALQCGVRIRNRQKLLPLMQDVEFVAFSWIVQWVRDKTSGAVALGGNGQFIRADCLELLQPQGPWMASALTEDLEISVRIHQLPGRIRFLDRHVSQEGVESWRALLKQRHRWAWGTLQVFSMYVASGALWRSPMPLFKKLDLHYYLTFWVVPFLVLGSWLLALLSLVGYVRVSNHFEGWLLWANSFSFWPTMALALVKTGASRLSIPKLVVLGTLYSYHWLPLLVWAWIDMLRRKKPHWLKTQRIYS</sequence>
<evidence type="ECO:0000256" key="1">
    <source>
        <dbReference type="ARBA" id="ARBA00006739"/>
    </source>
</evidence>
<comment type="similarity">
    <text evidence="1">Belongs to the glycosyltransferase 2 family.</text>
</comment>
<dbReference type="Gene3D" id="3.90.550.10">
    <property type="entry name" value="Spore Coat Polysaccharide Biosynthesis Protein SpsA, Chain A"/>
    <property type="match status" value="1"/>
</dbReference>
<reference evidence="5" key="2">
    <citation type="journal article" date="2012" name="PLoS ONE">
        <title>A Deeply Branching Thermophilic Bacterium with an Ancient Acetyl-CoA Pathway Dominates a Subsurface Ecosystem.</title>
        <authorList>
            <person name="Takami H."/>
            <person name="Noguchi H."/>
            <person name="Takaki Y."/>
            <person name="Uchiyama I."/>
            <person name="Toyoda A."/>
            <person name="Nishi S."/>
            <person name="Chee G.-J."/>
            <person name="Arai W."/>
            <person name="Nunoura T."/>
            <person name="Itoh T."/>
            <person name="Hattori M."/>
            <person name="Takai K."/>
        </authorList>
    </citation>
    <scope>NUCLEOTIDE SEQUENCE</scope>
</reference>
<feature type="transmembrane region" description="Helical" evidence="4">
    <location>
        <begin position="357"/>
        <end position="375"/>
    </location>
</feature>
<dbReference type="PANTHER" id="PTHR43630">
    <property type="entry name" value="POLY-BETA-1,6-N-ACETYL-D-GLUCOSAMINE SYNTHASE"/>
    <property type="match status" value="1"/>
</dbReference>
<evidence type="ECO:0000256" key="2">
    <source>
        <dbReference type="ARBA" id="ARBA00022676"/>
    </source>
</evidence>
<name>H5SN09_9BACT</name>
<dbReference type="InterPro" id="IPR029044">
    <property type="entry name" value="Nucleotide-diphossugar_trans"/>
</dbReference>
<keyword evidence="4" id="KW-1133">Transmembrane helix</keyword>
<keyword evidence="2" id="KW-0328">Glycosyltransferase</keyword>
<evidence type="ECO:0000313" key="5">
    <source>
        <dbReference type="EMBL" id="BAL57545.1"/>
    </source>
</evidence>
<dbReference type="Pfam" id="PF13641">
    <property type="entry name" value="Glyco_tranf_2_3"/>
    <property type="match status" value="1"/>
</dbReference>